<evidence type="ECO:0000259" key="2">
    <source>
        <dbReference type="Pfam" id="PF11127"/>
    </source>
</evidence>
<reference evidence="3 4" key="1">
    <citation type="submission" date="2018-02" db="EMBL/GenBank/DDBJ databases">
        <title>Corynebacterium alimpuense sp. nov., a marine obligate actinomycete isolated from sediments of Valparaiso bay, Chile.</title>
        <authorList>
            <person name="Claverias F."/>
            <person name="Gonzales-Siles L."/>
            <person name="Salva-Serra F."/>
            <person name="Inganaes E."/>
            <person name="Molin K."/>
            <person name="Cumsille A."/>
            <person name="Undabarrena A."/>
            <person name="Couve E."/>
            <person name="Moore E.R.B."/>
            <person name="Gomila M."/>
            <person name="Camara B."/>
        </authorList>
    </citation>
    <scope>NUCLEOTIDE SEQUENCE [LARGE SCALE GENOMIC DNA]</scope>
    <source>
        <strain evidence="3 4">CCUG 69366</strain>
    </source>
</reference>
<name>A0A3M8K8P2_9CORY</name>
<keyword evidence="1" id="KW-0812">Transmembrane</keyword>
<keyword evidence="4" id="KW-1185">Reference proteome</keyword>
<comment type="caution">
    <text evidence="3">The sequence shown here is derived from an EMBL/GenBank/DDBJ whole genome shotgun (WGS) entry which is preliminary data.</text>
</comment>
<evidence type="ECO:0000313" key="4">
    <source>
        <dbReference type="Proteomes" id="UP000266975"/>
    </source>
</evidence>
<dbReference type="InterPro" id="IPR021309">
    <property type="entry name" value="YgaP-like_TM"/>
</dbReference>
<sequence length="69" mass="7259">MNRNETLIDRVVRGLLALITGAVACQLSDSQKPLKGLLAVVTVIMGVTAATGFCPLYRLLGISTRSAAE</sequence>
<accession>A0A3M8K8P2</accession>
<gene>
    <name evidence="3" type="ORF">C5L39_06155</name>
</gene>
<dbReference type="AlphaFoldDB" id="A0A3M8K8P2"/>
<dbReference type="PROSITE" id="PS51257">
    <property type="entry name" value="PROKAR_LIPOPROTEIN"/>
    <property type="match status" value="1"/>
</dbReference>
<dbReference type="RefSeq" id="WP_123048012.1">
    <property type="nucleotide sequence ID" value="NZ_PTJO01000004.1"/>
</dbReference>
<dbReference type="EMBL" id="PTJO01000004">
    <property type="protein sequence ID" value="RNE48874.1"/>
    <property type="molecule type" value="Genomic_DNA"/>
</dbReference>
<dbReference type="Proteomes" id="UP000266975">
    <property type="component" value="Unassembled WGS sequence"/>
</dbReference>
<protein>
    <submittedName>
        <fullName evidence="3">DUF2892 domain-containing protein</fullName>
    </submittedName>
</protein>
<feature type="domain" description="Inner membrane protein YgaP-like transmembrane" evidence="2">
    <location>
        <begin position="1"/>
        <end position="66"/>
    </location>
</feature>
<feature type="transmembrane region" description="Helical" evidence="1">
    <location>
        <begin position="40"/>
        <end position="60"/>
    </location>
</feature>
<evidence type="ECO:0000313" key="3">
    <source>
        <dbReference type="EMBL" id="RNE48874.1"/>
    </source>
</evidence>
<dbReference type="OrthoDB" id="9804804at2"/>
<keyword evidence="1" id="KW-1133">Transmembrane helix</keyword>
<dbReference type="Pfam" id="PF11127">
    <property type="entry name" value="YgaP-like_TM"/>
    <property type="match status" value="1"/>
</dbReference>
<keyword evidence="1" id="KW-0472">Membrane</keyword>
<organism evidence="3 4">
    <name type="scientific">Corynebacterium alimapuense</name>
    <dbReference type="NCBI Taxonomy" id="1576874"/>
    <lineage>
        <taxon>Bacteria</taxon>
        <taxon>Bacillati</taxon>
        <taxon>Actinomycetota</taxon>
        <taxon>Actinomycetes</taxon>
        <taxon>Mycobacteriales</taxon>
        <taxon>Corynebacteriaceae</taxon>
        <taxon>Corynebacterium</taxon>
    </lineage>
</organism>
<evidence type="ECO:0000256" key="1">
    <source>
        <dbReference type="SAM" id="Phobius"/>
    </source>
</evidence>
<proteinExistence type="predicted"/>